<evidence type="ECO:0000313" key="3">
    <source>
        <dbReference type="Proteomes" id="UP001365542"/>
    </source>
</evidence>
<dbReference type="AlphaFoldDB" id="A0AAV9XTP7"/>
<organism evidence="2 3">
    <name type="scientific">Orbilia ellipsospora</name>
    <dbReference type="NCBI Taxonomy" id="2528407"/>
    <lineage>
        <taxon>Eukaryota</taxon>
        <taxon>Fungi</taxon>
        <taxon>Dikarya</taxon>
        <taxon>Ascomycota</taxon>
        <taxon>Pezizomycotina</taxon>
        <taxon>Orbiliomycetes</taxon>
        <taxon>Orbiliales</taxon>
        <taxon>Orbiliaceae</taxon>
        <taxon>Orbilia</taxon>
    </lineage>
</organism>
<evidence type="ECO:0000313" key="2">
    <source>
        <dbReference type="EMBL" id="KAK6543123.1"/>
    </source>
</evidence>
<comment type="caution">
    <text evidence="2">The sequence shown here is derived from an EMBL/GenBank/DDBJ whole genome shotgun (WGS) entry which is preliminary data.</text>
</comment>
<protein>
    <submittedName>
        <fullName evidence="2">Uncharacterized protein</fullName>
    </submittedName>
</protein>
<dbReference type="Proteomes" id="UP001365542">
    <property type="component" value="Unassembled WGS sequence"/>
</dbReference>
<dbReference type="EMBL" id="JAVHJO010000002">
    <property type="protein sequence ID" value="KAK6543123.1"/>
    <property type="molecule type" value="Genomic_DNA"/>
</dbReference>
<keyword evidence="3" id="KW-1185">Reference proteome</keyword>
<gene>
    <name evidence="2" type="ORF">TWF694_007043</name>
</gene>
<accession>A0AAV9XTP7</accession>
<proteinExistence type="predicted"/>
<name>A0AAV9XTP7_9PEZI</name>
<sequence>MSSHSGTDFSSKLRANTFRLLPTGTLFLALLLDNSQPRKSDNKALNNKNNNQRHQDTDNTRKCAAEPVVCLTSQRSDSIIIIITINLASAILDPTNATPLICGSNREIHHLVKKASPSHLDLHLSK</sequence>
<evidence type="ECO:0000256" key="1">
    <source>
        <dbReference type="SAM" id="MobiDB-lite"/>
    </source>
</evidence>
<reference evidence="2 3" key="1">
    <citation type="submission" date="2019-10" db="EMBL/GenBank/DDBJ databases">
        <authorList>
            <person name="Palmer J.M."/>
        </authorList>
    </citation>
    <scope>NUCLEOTIDE SEQUENCE [LARGE SCALE GENOMIC DNA]</scope>
    <source>
        <strain evidence="2 3">TWF694</strain>
    </source>
</reference>
<feature type="region of interest" description="Disordered" evidence="1">
    <location>
        <begin position="37"/>
        <end position="60"/>
    </location>
</feature>